<sequence>MIFKCSGNAVNPNTVSYRSLGFGEAVTIKTQPYILQIKPGDFPRKFEIIADTFISECRIDDTVQGYADIPELATVDYPTFNELLNTHPNLAASLIEDYLYFELFYHLFQNPTNPQLVINNINSVYTEKDSIIITGDTYPFKYF</sequence>
<evidence type="ECO:0000313" key="2">
    <source>
        <dbReference type="Proteomes" id="UP001056851"/>
    </source>
</evidence>
<accession>A0ABY5CFN7</accession>
<name>A0ABY5CFN7_9PSED</name>
<organism evidence="1 2">
    <name type="scientific">Pseudomonas siliginis</name>
    <dbReference type="NCBI Taxonomy" id="2842346"/>
    <lineage>
        <taxon>Bacteria</taxon>
        <taxon>Pseudomonadati</taxon>
        <taxon>Pseudomonadota</taxon>
        <taxon>Gammaproteobacteria</taxon>
        <taxon>Pseudomonadales</taxon>
        <taxon>Pseudomonadaceae</taxon>
        <taxon>Pseudomonas</taxon>
    </lineage>
</organism>
<dbReference type="Proteomes" id="UP001056851">
    <property type="component" value="Chromosome"/>
</dbReference>
<keyword evidence="2" id="KW-1185">Reference proteome</keyword>
<proteinExistence type="predicted"/>
<gene>
    <name evidence="1" type="ORF">NF677_05230</name>
</gene>
<protein>
    <submittedName>
        <fullName evidence="1">Uncharacterized protein</fullName>
    </submittedName>
</protein>
<evidence type="ECO:0000313" key="1">
    <source>
        <dbReference type="EMBL" id="UST86085.1"/>
    </source>
</evidence>
<dbReference type="EMBL" id="CP099599">
    <property type="protein sequence ID" value="UST86085.1"/>
    <property type="molecule type" value="Genomic_DNA"/>
</dbReference>
<dbReference type="RefSeq" id="WP_252885421.1">
    <property type="nucleotide sequence ID" value="NZ_CP099599.1"/>
</dbReference>
<reference evidence="1" key="1">
    <citation type="submission" date="2022-06" db="EMBL/GenBank/DDBJ databases">
        <title>Investigating genetic diversity within the most abundant and prevalent non-pathogenic leaf-associated bacterial species interacting with Arabidopsis thaliana in natural habitats.</title>
        <authorList>
            <person name="Ramirez-Sanchez D."/>
            <person name="Gibelin-Viala C."/>
            <person name="Mayjonade B."/>
            <person name="Duflos R."/>
            <person name="Belmonte E."/>
            <person name="Pailler V."/>
            <person name="Bartoli C."/>
            <person name="Carrere S."/>
            <person name="Vailleau F."/>
            <person name="Roux F."/>
        </authorList>
    </citation>
    <scope>NUCLEOTIDE SEQUENCE</scope>
    <source>
        <strain evidence="1">OTU6ESPEB1</strain>
    </source>
</reference>